<keyword evidence="3" id="KW-1185">Reference proteome</keyword>
<evidence type="ECO:0000259" key="1">
    <source>
        <dbReference type="Pfam" id="PF24116"/>
    </source>
</evidence>
<dbReference type="Pfam" id="PF24116">
    <property type="entry name" value="DUF7390"/>
    <property type="match status" value="1"/>
</dbReference>
<reference evidence="2 3" key="1">
    <citation type="submission" date="2024-03" db="EMBL/GenBank/DDBJ databases">
        <title>Complete Genome Sequence of a Pseudomonas fluorescens Bacteriophage UNO-G1W1 isolated from freshwater ice in Nebraska.</title>
        <authorList>
            <person name="Neville A.J."/>
            <person name="Schulze T.T."/>
            <person name="Davis P.H."/>
        </authorList>
    </citation>
    <scope>NUCLEOTIDE SEQUENCE [LARGE SCALE GENOMIC DNA]</scope>
</reference>
<organism evidence="2 3">
    <name type="scientific">Pseudomonas phage UNO-G1W1</name>
    <dbReference type="NCBI Taxonomy" id="3136609"/>
    <lineage>
        <taxon>Viruses</taxon>
        <taxon>Duplodnaviria</taxon>
        <taxon>Heunggongvirae</taxon>
        <taxon>Uroviricota</taxon>
        <taxon>Caudoviricetes</taxon>
        <taxon>Vandenendeviridae</taxon>
        <taxon>Gorskivirinae</taxon>
        <taxon>Omahavirus</taxon>
        <taxon>Omahavirus UNOG1W1</taxon>
    </lineage>
</organism>
<protein>
    <recommendedName>
        <fullName evidence="1">DUF7390 domain-containing protein</fullName>
    </recommendedName>
</protein>
<gene>
    <name evidence="2" type="ORF">ISREJYDI_CDS0144</name>
</gene>
<accession>A0AAX4MW98</accession>
<dbReference type="Proteomes" id="UP001447006">
    <property type="component" value="Segment"/>
</dbReference>
<evidence type="ECO:0000313" key="2">
    <source>
        <dbReference type="EMBL" id="WYN05105.1"/>
    </source>
</evidence>
<proteinExistence type="predicted"/>
<sequence>MIKNTAPIQMQSVINFMGCLGFVPDRTRKNGSFRNEGQLKRVANRHVSFETAVRLHNSAIDKWVIMEGTALFPELKLATGFLPLSVVMAHASKLVAKCKVRFDKHGNVVLADNANLVRAVNGVIASLVEAEIPAQ</sequence>
<feature type="domain" description="DUF7390" evidence="1">
    <location>
        <begin position="2"/>
        <end position="109"/>
    </location>
</feature>
<dbReference type="EMBL" id="PP551948">
    <property type="protein sequence ID" value="WYN05105.1"/>
    <property type="molecule type" value="Genomic_DNA"/>
</dbReference>
<evidence type="ECO:0000313" key="3">
    <source>
        <dbReference type="Proteomes" id="UP001447006"/>
    </source>
</evidence>
<dbReference type="InterPro" id="IPR055814">
    <property type="entry name" value="DUF7390"/>
</dbReference>
<name>A0AAX4MW98_9CAUD</name>